<evidence type="ECO:0000313" key="8">
    <source>
        <dbReference type="EMBL" id="OAP53909.1"/>
    </source>
</evidence>
<evidence type="ECO:0000256" key="6">
    <source>
        <dbReference type="SAM" id="MobiDB-lite"/>
    </source>
</evidence>
<name>A0A178Z289_9EURO</name>
<keyword evidence="1" id="KW-0479">Metal-binding</keyword>
<evidence type="ECO:0000256" key="4">
    <source>
        <dbReference type="PROSITE-ProRule" id="PRU00175"/>
    </source>
</evidence>
<evidence type="ECO:0000256" key="1">
    <source>
        <dbReference type="ARBA" id="ARBA00022723"/>
    </source>
</evidence>
<keyword evidence="9" id="KW-1185">Reference proteome</keyword>
<feature type="coiled-coil region" evidence="5">
    <location>
        <begin position="85"/>
        <end position="119"/>
    </location>
</feature>
<dbReference type="RefSeq" id="XP_018687276.1">
    <property type="nucleotide sequence ID" value="XM_018843435.1"/>
</dbReference>
<proteinExistence type="predicted"/>
<keyword evidence="3" id="KW-0862">Zinc</keyword>
<organism evidence="8 9">
    <name type="scientific">Fonsecaea erecta</name>
    <dbReference type="NCBI Taxonomy" id="1367422"/>
    <lineage>
        <taxon>Eukaryota</taxon>
        <taxon>Fungi</taxon>
        <taxon>Dikarya</taxon>
        <taxon>Ascomycota</taxon>
        <taxon>Pezizomycotina</taxon>
        <taxon>Eurotiomycetes</taxon>
        <taxon>Chaetothyriomycetidae</taxon>
        <taxon>Chaetothyriales</taxon>
        <taxon>Herpotrichiellaceae</taxon>
        <taxon>Fonsecaea</taxon>
    </lineage>
</organism>
<gene>
    <name evidence="8" type="ORF">AYL99_11931</name>
</gene>
<evidence type="ECO:0000313" key="9">
    <source>
        <dbReference type="Proteomes" id="UP000078343"/>
    </source>
</evidence>
<dbReference type="STRING" id="1367422.A0A178Z289"/>
<dbReference type="Gene3D" id="3.30.40.10">
    <property type="entry name" value="Zinc/RING finger domain, C3HC4 (zinc finger)"/>
    <property type="match status" value="1"/>
</dbReference>
<dbReference type="InterPro" id="IPR001841">
    <property type="entry name" value="Znf_RING"/>
</dbReference>
<feature type="domain" description="RING-type" evidence="7">
    <location>
        <begin position="128"/>
        <end position="178"/>
    </location>
</feature>
<reference evidence="8 9" key="1">
    <citation type="submission" date="2016-04" db="EMBL/GenBank/DDBJ databases">
        <title>Draft genome of Fonsecaea erecta CBS 125763.</title>
        <authorList>
            <person name="Weiss V.A."/>
            <person name="Vicente V.A."/>
            <person name="Raittz R.T."/>
            <person name="Moreno L.F."/>
            <person name="De Souza E.M."/>
            <person name="Pedrosa F.O."/>
            <person name="Steffens M.B."/>
            <person name="Faoro H."/>
            <person name="Tadra-Sfeir M.Z."/>
            <person name="Najafzadeh M.J."/>
            <person name="Felipe M.S."/>
            <person name="Teixeira M."/>
            <person name="Sun J."/>
            <person name="Xi L."/>
            <person name="Gomes R."/>
            <person name="De Azevedo C.M."/>
            <person name="Salgado C.G."/>
            <person name="Da Silva M.B."/>
            <person name="Nascimento M.F."/>
            <person name="Queiroz-Telles F."/>
            <person name="Attili D.S."/>
            <person name="Gorbushina A."/>
        </authorList>
    </citation>
    <scope>NUCLEOTIDE SEQUENCE [LARGE SCALE GENOMIC DNA]</scope>
    <source>
        <strain evidence="8 9">CBS 125763</strain>
    </source>
</reference>
<dbReference type="GeneID" id="30016098"/>
<dbReference type="EMBL" id="LVYI01000018">
    <property type="protein sequence ID" value="OAP53909.1"/>
    <property type="molecule type" value="Genomic_DNA"/>
</dbReference>
<dbReference type="InterPro" id="IPR017907">
    <property type="entry name" value="Znf_RING_CS"/>
</dbReference>
<feature type="compositionally biased region" description="Acidic residues" evidence="6">
    <location>
        <begin position="219"/>
        <end position="228"/>
    </location>
</feature>
<evidence type="ECO:0000256" key="3">
    <source>
        <dbReference type="ARBA" id="ARBA00022833"/>
    </source>
</evidence>
<dbReference type="InterPro" id="IPR018957">
    <property type="entry name" value="Znf_C3HC4_RING-type"/>
</dbReference>
<keyword evidence="2 4" id="KW-0863">Zinc-finger</keyword>
<evidence type="ECO:0000259" key="7">
    <source>
        <dbReference type="PROSITE" id="PS50089"/>
    </source>
</evidence>
<dbReference type="PROSITE" id="PS00518">
    <property type="entry name" value="ZF_RING_1"/>
    <property type="match status" value="1"/>
</dbReference>
<dbReference type="GO" id="GO:0008270">
    <property type="term" value="F:zinc ion binding"/>
    <property type="evidence" value="ECO:0007669"/>
    <property type="project" value="UniProtKB-KW"/>
</dbReference>
<keyword evidence="5" id="KW-0175">Coiled coil</keyword>
<dbReference type="Proteomes" id="UP000078343">
    <property type="component" value="Unassembled WGS sequence"/>
</dbReference>
<dbReference type="OrthoDB" id="10501211at2759"/>
<dbReference type="SUPFAM" id="SSF57850">
    <property type="entry name" value="RING/U-box"/>
    <property type="match status" value="1"/>
</dbReference>
<dbReference type="Pfam" id="PF00097">
    <property type="entry name" value="zf-C3HC4"/>
    <property type="match status" value="1"/>
</dbReference>
<feature type="region of interest" description="Disordered" evidence="6">
    <location>
        <begin position="198"/>
        <end position="228"/>
    </location>
</feature>
<accession>A0A178Z289</accession>
<dbReference type="AlphaFoldDB" id="A0A178Z289"/>
<dbReference type="InterPro" id="IPR013083">
    <property type="entry name" value="Znf_RING/FYVE/PHD"/>
</dbReference>
<dbReference type="PROSITE" id="PS50089">
    <property type="entry name" value="ZF_RING_2"/>
    <property type="match status" value="1"/>
</dbReference>
<protein>
    <recommendedName>
        <fullName evidence="7">RING-type domain-containing protein</fullName>
    </recommendedName>
</protein>
<feature type="compositionally biased region" description="Acidic residues" evidence="6">
    <location>
        <begin position="202"/>
        <end position="212"/>
    </location>
</feature>
<evidence type="ECO:0000256" key="2">
    <source>
        <dbReference type="ARBA" id="ARBA00022771"/>
    </source>
</evidence>
<evidence type="ECO:0000256" key="5">
    <source>
        <dbReference type="SAM" id="Coils"/>
    </source>
</evidence>
<comment type="caution">
    <text evidence="8">The sequence shown here is derived from an EMBL/GenBank/DDBJ whole genome shotgun (WGS) entry which is preliminary data.</text>
</comment>
<sequence length="228" mass="26512">MPETRSTFEPSQLLDGCEPSLADEYNKMMDITEQTKDRYGTLWRDSNALMANLVRTKAELDRVTALRQQELAEHRGAIEPYRRVIRAKDRQLQKFRRKKQKLRHRIRHLETDLRVANEELEKVAFLICEICYAKIKDTYTTCGHTYCQGCLSTYRQFLACDMTILATQCHFGPCPKCRTLLKPDDIRKLYLSTSQDVVVVDSDSDSPSEDDNNDHSDKDSEDSEYDDN</sequence>